<sequence length="51" mass="5692">MYSFEIIKGIEGDKMLGIMAFIGFSVAFTLLLWFSSALIDWIGEGLSKSKE</sequence>
<evidence type="ECO:0000313" key="3">
    <source>
        <dbReference type="Proteomes" id="UP000008467"/>
    </source>
</evidence>
<organism evidence="2 3">
    <name type="scientific">Cellulosilyticum lentocellum (strain ATCC 49066 / DSM 5427 / NCIMB 11756 / RHM5)</name>
    <name type="common">Clostridium lentocellum</name>
    <dbReference type="NCBI Taxonomy" id="642492"/>
    <lineage>
        <taxon>Bacteria</taxon>
        <taxon>Bacillati</taxon>
        <taxon>Bacillota</taxon>
        <taxon>Clostridia</taxon>
        <taxon>Lachnospirales</taxon>
        <taxon>Cellulosilyticaceae</taxon>
        <taxon>Cellulosilyticum</taxon>
    </lineage>
</organism>
<keyword evidence="1" id="KW-0472">Membrane</keyword>
<protein>
    <submittedName>
        <fullName evidence="2">Uncharacterized protein</fullName>
    </submittedName>
</protein>
<reference evidence="2 3" key="1">
    <citation type="journal article" date="2011" name="J. Bacteriol.">
        <title>Complete genome sequence of the cellulose-degrading bacterium Cellulosilyticum lentocellum.</title>
        <authorList>
            <consortium name="US DOE Joint Genome Institute"/>
            <person name="Miller D.A."/>
            <person name="Suen G."/>
            <person name="Bruce D."/>
            <person name="Copeland A."/>
            <person name="Cheng J.F."/>
            <person name="Detter C."/>
            <person name="Goodwin L.A."/>
            <person name="Han C.S."/>
            <person name="Hauser L.J."/>
            <person name="Land M.L."/>
            <person name="Lapidus A."/>
            <person name="Lucas S."/>
            <person name="Meincke L."/>
            <person name="Pitluck S."/>
            <person name="Tapia R."/>
            <person name="Teshima H."/>
            <person name="Woyke T."/>
            <person name="Fox B.G."/>
            <person name="Angert E.R."/>
            <person name="Currie C.R."/>
        </authorList>
    </citation>
    <scope>NUCLEOTIDE SEQUENCE [LARGE SCALE GENOMIC DNA]</scope>
    <source>
        <strain evidence="3">ATCC 49066 / DSM 5427 / NCIMB 11756 / RHM5</strain>
    </source>
</reference>
<proteinExistence type="predicted"/>
<evidence type="ECO:0000256" key="1">
    <source>
        <dbReference type="SAM" id="Phobius"/>
    </source>
</evidence>
<evidence type="ECO:0000313" key="2">
    <source>
        <dbReference type="EMBL" id="ADZ83719.1"/>
    </source>
</evidence>
<keyword evidence="1" id="KW-0812">Transmembrane</keyword>
<keyword evidence="1" id="KW-1133">Transmembrane helix</keyword>
<dbReference type="Proteomes" id="UP000008467">
    <property type="component" value="Chromosome"/>
</dbReference>
<dbReference type="HOGENOM" id="CLU_3096990_0_0_9"/>
<dbReference type="EMBL" id="CP002582">
    <property type="protein sequence ID" value="ADZ83719.1"/>
    <property type="molecule type" value="Genomic_DNA"/>
</dbReference>
<accession>F2JPQ9</accession>
<dbReference type="AlphaFoldDB" id="F2JPQ9"/>
<dbReference type="KEGG" id="cle:Clole_2004"/>
<gene>
    <name evidence="2" type="ordered locus">Clole_2004</name>
</gene>
<keyword evidence="3" id="KW-1185">Reference proteome</keyword>
<name>F2JPQ9_CELLD</name>
<dbReference type="STRING" id="642492.Clole_2004"/>
<feature type="transmembrane region" description="Helical" evidence="1">
    <location>
        <begin position="18"/>
        <end position="42"/>
    </location>
</feature>